<keyword evidence="8" id="KW-0498">Mitosis</keyword>
<organism evidence="16 17">
    <name type="scientific">Dendryphion nanum</name>
    <dbReference type="NCBI Taxonomy" id="256645"/>
    <lineage>
        <taxon>Eukaryota</taxon>
        <taxon>Fungi</taxon>
        <taxon>Dikarya</taxon>
        <taxon>Ascomycota</taxon>
        <taxon>Pezizomycotina</taxon>
        <taxon>Dothideomycetes</taxon>
        <taxon>Pleosporomycetidae</taxon>
        <taxon>Pleosporales</taxon>
        <taxon>Torulaceae</taxon>
        <taxon>Dendryphion</taxon>
    </lineage>
</organism>
<evidence type="ECO:0000256" key="5">
    <source>
        <dbReference type="ARBA" id="ARBA00022490"/>
    </source>
</evidence>
<feature type="compositionally biased region" description="Polar residues" evidence="14">
    <location>
        <begin position="1000"/>
        <end position="1022"/>
    </location>
</feature>
<feature type="compositionally biased region" description="Polar residues" evidence="14">
    <location>
        <begin position="138"/>
        <end position="149"/>
    </location>
</feature>
<dbReference type="PROSITE" id="PS50245">
    <property type="entry name" value="CAP_GLY_2"/>
    <property type="match status" value="1"/>
</dbReference>
<dbReference type="GO" id="GO:0051301">
    <property type="term" value="P:cell division"/>
    <property type="evidence" value="ECO:0007669"/>
    <property type="project" value="UniProtKB-KW"/>
</dbReference>
<feature type="domain" description="CAP-Gly" evidence="15">
    <location>
        <begin position="23"/>
        <end position="65"/>
    </location>
</feature>
<evidence type="ECO:0000256" key="11">
    <source>
        <dbReference type="ARBA" id="ARBA00023212"/>
    </source>
</evidence>
<evidence type="ECO:0000256" key="6">
    <source>
        <dbReference type="ARBA" id="ARBA00022618"/>
    </source>
</evidence>
<feature type="compositionally biased region" description="Low complexity" evidence="14">
    <location>
        <begin position="1045"/>
        <end position="1055"/>
    </location>
</feature>
<dbReference type="GO" id="GO:0005814">
    <property type="term" value="C:centriole"/>
    <property type="evidence" value="ECO:0007669"/>
    <property type="project" value="UniProtKB-SubCell"/>
</dbReference>
<name>A0A9P9DE54_9PLEO</name>
<keyword evidence="12" id="KW-0131">Cell cycle</keyword>
<evidence type="ECO:0000256" key="9">
    <source>
        <dbReference type="ARBA" id="ARBA00023017"/>
    </source>
</evidence>
<evidence type="ECO:0000256" key="12">
    <source>
        <dbReference type="ARBA" id="ARBA00023306"/>
    </source>
</evidence>
<dbReference type="PANTHER" id="PTHR18916:SF6">
    <property type="entry name" value="DYNACTIN SUBUNIT 1"/>
    <property type="match status" value="1"/>
</dbReference>
<keyword evidence="10 13" id="KW-0175">Coiled coil</keyword>
<evidence type="ECO:0000313" key="16">
    <source>
        <dbReference type="EMBL" id="KAH7117101.1"/>
    </source>
</evidence>
<dbReference type="InterPro" id="IPR036859">
    <property type="entry name" value="CAP-Gly_dom_sf"/>
</dbReference>
<feature type="region of interest" description="Disordered" evidence="14">
    <location>
        <begin position="75"/>
        <end position="205"/>
    </location>
</feature>
<feature type="compositionally biased region" description="Low complexity" evidence="14">
    <location>
        <begin position="88"/>
        <end position="99"/>
    </location>
</feature>
<accession>A0A9P9DE54</accession>
<dbReference type="SUPFAM" id="SSF74924">
    <property type="entry name" value="Cap-Gly domain"/>
    <property type="match status" value="1"/>
</dbReference>
<evidence type="ECO:0000256" key="14">
    <source>
        <dbReference type="SAM" id="MobiDB-lite"/>
    </source>
</evidence>
<keyword evidence="17" id="KW-1185">Reference proteome</keyword>
<evidence type="ECO:0000256" key="10">
    <source>
        <dbReference type="ARBA" id="ARBA00023054"/>
    </source>
</evidence>
<feature type="region of interest" description="Disordered" evidence="14">
    <location>
        <begin position="1038"/>
        <end position="1122"/>
    </location>
</feature>
<feature type="compositionally biased region" description="Low complexity" evidence="14">
    <location>
        <begin position="115"/>
        <end position="137"/>
    </location>
</feature>
<feature type="region of interest" description="Disordered" evidence="14">
    <location>
        <begin position="991"/>
        <end position="1024"/>
    </location>
</feature>
<evidence type="ECO:0000313" key="17">
    <source>
        <dbReference type="Proteomes" id="UP000700596"/>
    </source>
</evidence>
<evidence type="ECO:0000256" key="3">
    <source>
        <dbReference type="ARBA" id="ARBA00004544"/>
    </source>
</evidence>
<dbReference type="Gene3D" id="2.30.30.190">
    <property type="entry name" value="CAP Gly-rich-like domain"/>
    <property type="match status" value="1"/>
</dbReference>
<dbReference type="GO" id="GO:0005819">
    <property type="term" value="C:spindle"/>
    <property type="evidence" value="ECO:0007669"/>
    <property type="project" value="UniProtKB-SubCell"/>
</dbReference>
<evidence type="ECO:0000256" key="7">
    <source>
        <dbReference type="ARBA" id="ARBA00022701"/>
    </source>
</evidence>
<feature type="compositionally biased region" description="Polar residues" evidence="14">
    <location>
        <begin position="166"/>
        <end position="175"/>
    </location>
</feature>
<keyword evidence="5" id="KW-0963">Cytoplasm</keyword>
<sequence length="1200" mass="135244">MSYAPGDDVILNDGRRATVRYVGPIHLAAGQFVGCELQTASGKHNGTVGNQTYFNCPEMTGLLVRPSGILRKVERSAPAPAPTPAPAPQAKAAKPVIAPRASRPSSIGGLPAKGPTKATSTTSTTTSRLSLAPSTTRKSSFSTPSAPTQPLSNRLSRPSLSAPRTAPSTSSNPAAQPSRDPTADSLKTKVKHLEKQHAEDRDKLKDLEKLKAERDKFESIVQKLQGKCQTFHQDNNELKALVKANTAELDRLARSEQENESILELATLDREMAEMRADQAEADLETLNRKVEEQELELDILKSEAALLTEDMSDEAKEAAGYYRLQTERDRLREALLMLKDITEETEDELKARIKELEDDQMHMDEVRAERDRLQSELLQSESIVEDLRQQIDAANEWEEIIEDLSGQNQFFKEQIAEKDLVIQDLENLKELNDELEIHHNEQANELRADLDAKDAELAEQARRIMQQDAAIADQDVLITKFRDLVIDLQSKVDTVESSRTLSDEQTKDVTGRFHEVMEMNRQLRTANMASLEKEISSQLKHLDAQQAEENLSIVKHYLTDSPEVYQNDPLNTYFRAKRIGFKAHMLSGFLKDYEIKYAFEHANEEPLTNILRLDTMHELDLLHLRAGQFWAAIESSTLEQFLTFGPVFSELDTVEKTIERFIDSFKKDEVSYKEVGQALRRCNQVIDSIAADFADAFAARIDNEIMFRVASMTAHYSFIGHSFQAIMALMMTLRVKCLIEPEDPDDDSHQRAFKAMEVPMQMSLKGFYTTGRLQRVLKERQEDGLYPNLPSGIDEMVEKEELLGQTAQATLGFAKAMIDQMLAVDITKTAFGPEVMKAFVSLKSIHFPNEEIVQISNIMANVISWDDITQVLANNIEIEQGPAPWVMKADEIKLGRKRTAETEKKYRDLTDEYQSTLRQFREREQEIETKELEIEHLKAKHREAVSKVQGFNSLQQELEEARSDRESLETIVKQQRSVLQRLEEKLVALENSEPAERATAQSDPATENNNVPLPRANNSGHLTPLVQALTTENQWLRRRENEISSSDMASLSSMSREREVAQVQRESKKNHRMASGMLSASLNPPMISIPEEDEPISPPKKRHSATKPAPKQPKARSPSPLVLTPISTNIQWTPRSMTPFSVYSDLEDLSFIDMSPVEEEFGEAALEGFSEINLNSVYPIPEAALEDGFSEVNLSSVFS</sequence>
<dbReference type="GO" id="GO:0030286">
    <property type="term" value="C:dynein complex"/>
    <property type="evidence" value="ECO:0007669"/>
    <property type="project" value="UniProtKB-KW"/>
</dbReference>
<dbReference type="Pfam" id="PF01302">
    <property type="entry name" value="CAP_GLY"/>
    <property type="match status" value="1"/>
</dbReference>
<dbReference type="AlphaFoldDB" id="A0A9P9DE54"/>
<feature type="compositionally biased region" description="Low complexity" evidence="14">
    <location>
        <begin position="150"/>
        <end position="164"/>
    </location>
</feature>
<protein>
    <submittedName>
        <fullName evidence="16">Dynein associated protein-domain-containing protein</fullName>
    </submittedName>
</protein>
<comment type="caution">
    <text evidence="16">The sequence shown here is derived from an EMBL/GenBank/DDBJ whole genome shotgun (WGS) entry which is preliminary data.</text>
</comment>
<evidence type="ECO:0000256" key="13">
    <source>
        <dbReference type="SAM" id="Coils"/>
    </source>
</evidence>
<keyword evidence="11" id="KW-0206">Cytoskeleton</keyword>
<reference evidence="16" key="1">
    <citation type="journal article" date="2021" name="Nat. Commun.">
        <title>Genetic determinants of endophytism in the Arabidopsis root mycobiome.</title>
        <authorList>
            <person name="Mesny F."/>
            <person name="Miyauchi S."/>
            <person name="Thiergart T."/>
            <person name="Pickel B."/>
            <person name="Atanasova L."/>
            <person name="Karlsson M."/>
            <person name="Huettel B."/>
            <person name="Barry K.W."/>
            <person name="Haridas S."/>
            <person name="Chen C."/>
            <person name="Bauer D."/>
            <person name="Andreopoulos W."/>
            <person name="Pangilinan J."/>
            <person name="LaButti K."/>
            <person name="Riley R."/>
            <person name="Lipzen A."/>
            <person name="Clum A."/>
            <person name="Drula E."/>
            <person name="Henrissat B."/>
            <person name="Kohler A."/>
            <person name="Grigoriev I.V."/>
            <person name="Martin F.M."/>
            <person name="Hacquard S."/>
        </authorList>
    </citation>
    <scope>NUCLEOTIDE SEQUENCE</scope>
    <source>
        <strain evidence="16">MPI-CAGE-CH-0243</strain>
    </source>
</reference>
<proteinExistence type="inferred from homology"/>
<feature type="coiled-coil region" evidence="13">
    <location>
        <begin position="263"/>
        <end position="464"/>
    </location>
</feature>
<dbReference type="GO" id="GO:0005874">
    <property type="term" value="C:microtubule"/>
    <property type="evidence" value="ECO:0007669"/>
    <property type="project" value="UniProtKB-KW"/>
</dbReference>
<keyword evidence="7" id="KW-0493">Microtubule</keyword>
<comment type="similarity">
    <text evidence="4">Belongs to the dynactin 150 kDa subunit family.</text>
</comment>
<evidence type="ECO:0000259" key="15">
    <source>
        <dbReference type="PROSITE" id="PS50245"/>
    </source>
</evidence>
<dbReference type="OrthoDB" id="2130750at2759"/>
<dbReference type="Pfam" id="PF12455">
    <property type="entry name" value="Dynactin"/>
    <property type="match status" value="1"/>
</dbReference>
<dbReference type="EMBL" id="JAGMWT010000014">
    <property type="protein sequence ID" value="KAH7117101.1"/>
    <property type="molecule type" value="Genomic_DNA"/>
</dbReference>
<dbReference type="Proteomes" id="UP000700596">
    <property type="component" value="Unassembled WGS sequence"/>
</dbReference>
<dbReference type="InterPro" id="IPR022157">
    <property type="entry name" value="Dynactin"/>
</dbReference>
<keyword evidence="6" id="KW-0132">Cell division</keyword>
<feature type="compositionally biased region" description="Basic and acidic residues" evidence="14">
    <location>
        <begin position="191"/>
        <end position="205"/>
    </location>
</feature>
<evidence type="ECO:0000256" key="2">
    <source>
        <dbReference type="ARBA" id="ARBA00004186"/>
    </source>
</evidence>
<keyword evidence="9" id="KW-0243">Dynein</keyword>
<evidence type="ECO:0000256" key="8">
    <source>
        <dbReference type="ARBA" id="ARBA00022776"/>
    </source>
</evidence>
<evidence type="ECO:0000256" key="4">
    <source>
        <dbReference type="ARBA" id="ARBA00011010"/>
    </source>
</evidence>
<dbReference type="InterPro" id="IPR000938">
    <property type="entry name" value="CAP-Gly_domain"/>
</dbReference>
<comment type="subcellular location">
    <subcellularLocation>
        <location evidence="3">Cytoplasm</location>
        <location evidence="3">Cell cortex</location>
    </subcellularLocation>
    <subcellularLocation>
        <location evidence="1">Cytoplasm</location>
        <location evidence="1">Cytoskeleton</location>
        <location evidence="1">Microtubule organizing center</location>
        <location evidence="1">Centrosome</location>
        <location evidence="1">Centriole</location>
    </subcellularLocation>
    <subcellularLocation>
        <location evidence="2">Cytoplasm</location>
        <location evidence="2">Cytoskeleton</location>
        <location evidence="2">Spindle</location>
    </subcellularLocation>
</comment>
<dbReference type="PANTHER" id="PTHR18916">
    <property type="entry name" value="DYNACTIN 1-RELATED MICROTUBULE-BINDING"/>
    <property type="match status" value="1"/>
</dbReference>
<dbReference type="SMART" id="SM01052">
    <property type="entry name" value="CAP_GLY"/>
    <property type="match status" value="1"/>
</dbReference>
<gene>
    <name evidence="16" type="ORF">B0J11DRAFT_109160</name>
</gene>
<evidence type="ECO:0000256" key="1">
    <source>
        <dbReference type="ARBA" id="ARBA00004114"/>
    </source>
</evidence>